<proteinExistence type="predicted"/>
<evidence type="ECO:0000313" key="7">
    <source>
        <dbReference type="Proteomes" id="UP000605086"/>
    </source>
</evidence>
<keyword evidence="1 6" id="KW-0489">Methyltransferase</keyword>
<accession>A0ABX2KGX6</accession>
<protein>
    <submittedName>
        <fullName evidence="6">Methyltransferase domain-containing protein</fullName>
    </submittedName>
</protein>
<evidence type="ECO:0000256" key="4">
    <source>
        <dbReference type="SAM" id="Phobius"/>
    </source>
</evidence>
<evidence type="ECO:0000256" key="1">
    <source>
        <dbReference type="ARBA" id="ARBA00022603"/>
    </source>
</evidence>
<evidence type="ECO:0000256" key="2">
    <source>
        <dbReference type="ARBA" id="ARBA00022679"/>
    </source>
</evidence>
<dbReference type="Proteomes" id="UP000605086">
    <property type="component" value="Unassembled WGS sequence"/>
</dbReference>
<sequence>MSEAPPSSPAPDAASAVHSGSADRFGYEWGRYAELKGIYEEQFRRWTPFMAPEDWRGLTFVDVGCGMGRNSHWPMSYGAAGGLAIDIDERSLASARATLAPHPAMEVRRQSAYELNEVERFDLAFSIGVIHHLAHPETALANMVRAVKPGGRVMIWVYGRENNGWIVRFADPLRKALFSRLPIGLVHALSLPPTALLWLALRLGLDRLEYFRLIRRFDFAHLRSIVFDQMLPKIANYWRRDEVEALMTGAGLEDVQLAWVNEISWAAIGAKPRDGVL</sequence>
<keyword evidence="3" id="KW-0949">S-adenosyl-L-methionine</keyword>
<feature type="transmembrane region" description="Helical" evidence="4">
    <location>
        <begin position="184"/>
        <end position="205"/>
    </location>
</feature>
<feature type="domain" description="Methyltransferase type 11" evidence="5">
    <location>
        <begin position="61"/>
        <end position="155"/>
    </location>
</feature>
<reference evidence="6 7" key="1">
    <citation type="submission" date="2019-10" db="EMBL/GenBank/DDBJ databases">
        <title>Genome sequence of Azospirillum melinis.</title>
        <authorList>
            <person name="Ambrosini A."/>
            <person name="Sant'Anna F.H."/>
            <person name="Cassan F.D."/>
            <person name="Souza E.M."/>
            <person name="Passaglia L.M.P."/>
        </authorList>
    </citation>
    <scope>NUCLEOTIDE SEQUENCE [LARGE SCALE GENOMIC DNA]</scope>
    <source>
        <strain evidence="6 7">TMCY0552</strain>
    </source>
</reference>
<dbReference type="GO" id="GO:0008168">
    <property type="term" value="F:methyltransferase activity"/>
    <property type="evidence" value="ECO:0007669"/>
    <property type="project" value="UniProtKB-KW"/>
</dbReference>
<dbReference type="PANTHER" id="PTHR43464">
    <property type="entry name" value="METHYLTRANSFERASE"/>
    <property type="match status" value="1"/>
</dbReference>
<dbReference type="CDD" id="cd02440">
    <property type="entry name" value="AdoMet_MTases"/>
    <property type="match status" value="1"/>
</dbReference>
<keyword evidence="2" id="KW-0808">Transferase</keyword>
<evidence type="ECO:0000259" key="5">
    <source>
        <dbReference type="Pfam" id="PF08241"/>
    </source>
</evidence>
<comment type="caution">
    <text evidence="6">The sequence shown here is derived from an EMBL/GenBank/DDBJ whole genome shotgun (WGS) entry which is preliminary data.</text>
</comment>
<dbReference type="Gene3D" id="3.40.50.150">
    <property type="entry name" value="Vaccinia Virus protein VP39"/>
    <property type="match status" value="1"/>
</dbReference>
<evidence type="ECO:0000313" key="6">
    <source>
        <dbReference type="EMBL" id="NUB01956.1"/>
    </source>
</evidence>
<dbReference type="SUPFAM" id="SSF53335">
    <property type="entry name" value="S-adenosyl-L-methionine-dependent methyltransferases"/>
    <property type="match status" value="1"/>
</dbReference>
<dbReference type="GO" id="GO:0032259">
    <property type="term" value="P:methylation"/>
    <property type="evidence" value="ECO:0007669"/>
    <property type="project" value="UniProtKB-KW"/>
</dbReference>
<keyword evidence="4" id="KW-1133">Transmembrane helix</keyword>
<keyword evidence="4" id="KW-0472">Membrane</keyword>
<dbReference type="InterPro" id="IPR029063">
    <property type="entry name" value="SAM-dependent_MTases_sf"/>
</dbReference>
<keyword evidence="7" id="KW-1185">Reference proteome</keyword>
<dbReference type="RefSeq" id="WP_174472989.1">
    <property type="nucleotide sequence ID" value="NZ_JAGINN010000009.1"/>
</dbReference>
<organism evidence="6 7">
    <name type="scientific">Azospirillum melinis</name>
    <dbReference type="NCBI Taxonomy" id="328839"/>
    <lineage>
        <taxon>Bacteria</taxon>
        <taxon>Pseudomonadati</taxon>
        <taxon>Pseudomonadota</taxon>
        <taxon>Alphaproteobacteria</taxon>
        <taxon>Rhodospirillales</taxon>
        <taxon>Azospirillaceae</taxon>
        <taxon>Azospirillum</taxon>
    </lineage>
</organism>
<evidence type="ECO:0000256" key="3">
    <source>
        <dbReference type="ARBA" id="ARBA00022691"/>
    </source>
</evidence>
<name>A0ABX2KGX6_9PROT</name>
<gene>
    <name evidence="6" type="ORF">GBZ48_22150</name>
</gene>
<dbReference type="EMBL" id="WHOS01000032">
    <property type="protein sequence ID" value="NUB01956.1"/>
    <property type="molecule type" value="Genomic_DNA"/>
</dbReference>
<dbReference type="PANTHER" id="PTHR43464:SF19">
    <property type="entry name" value="UBIQUINONE BIOSYNTHESIS O-METHYLTRANSFERASE, MITOCHONDRIAL"/>
    <property type="match status" value="1"/>
</dbReference>
<dbReference type="Pfam" id="PF08241">
    <property type="entry name" value="Methyltransf_11"/>
    <property type="match status" value="1"/>
</dbReference>
<keyword evidence="4" id="KW-0812">Transmembrane</keyword>
<dbReference type="InterPro" id="IPR013216">
    <property type="entry name" value="Methyltransf_11"/>
</dbReference>